<dbReference type="GO" id="GO:0005524">
    <property type="term" value="F:ATP binding"/>
    <property type="evidence" value="ECO:0007669"/>
    <property type="project" value="UniProtKB-KW"/>
</dbReference>
<dbReference type="OrthoDB" id="6372431at2759"/>
<dbReference type="EMBL" id="CP001331">
    <property type="protein sequence ID" value="ACO66814.1"/>
    <property type="molecule type" value="Genomic_DNA"/>
</dbReference>
<dbReference type="PROSITE" id="PS01238">
    <property type="entry name" value="GDA1_CD39_NTPASE"/>
    <property type="match status" value="1"/>
</dbReference>
<evidence type="ECO:0000313" key="7">
    <source>
        <dbReference type="EMBL" id="ACO66814.1"/>
    </source>
</evidence>
<dbReference type="PANTHER" id="PTHR11782:SF3">
    <property type="entry name" value="APYRASE 6-RELATED"/>
    <property type="match status" value="1"/>
</dbReference>
<dbReference type="KEGG" id="mis:MICPUN_87507"/>
<dbReference type="GO" id="GO:0016020">
    <property type="term" value="C:membrane"/>
    <property type="evidence" value="ECO:0007669"/>
    <property type="project" value="TreeGrafter"/>
</dbReference>
<feature type="transmembrane region" description="Helical" evidence="6">
    <location>
        <begin position="382"/>
        <end position="399"/>
    </location>
</feature>
<sequence>MRVKPGLSSFASDPQGAGESLRPLYEFARGLVPHAYVARTPIVLMATAGLRSVPDRGARDAILRSCRASLARSPFLFRDGWAQVIAGSKEGLYAWVAANYAADSLFARDPRHTLGVLELGGASMQVTFKVPEDAPEKVPDEFTEHIHVPTITVYTHSALGLGQEAAFEAHERALRAELTSRGETTTQLYDPCVPVGYVSKRPDASSPPIRPGGNFTACVDRARALLGLHDPCPHERCGVKGSYLPPAIRGEMLATENFFYTARFLGLPEQATIAQMAGAGERVCGAEWRSLDETFEEDESSLARYCFSSALIVAALVHGLKLPAQAKIRFSNSVGGKAVDWAMGAAIAFTASAVEREEEWLLGSMGNRWTDAFGDVGVGFDWRILVLVFAVLVLVLVLASRRSRRARMVERRIRAKVQAWGSAGRLTRSEGTFGSLTSFKSPAKDH</sequence>
<dbReference type="Gene3D" id="3.30.420.150">
    <property type="entry name" value="Exopolyphosphatase. Domain 2"/>
    <property type="match status" value="1"/>
</dbReference>
<dbReference type="Gene3D" id="3.30.420.40">
    <property type="match status" value="1"/>
</dbReference>
<evidence type="ECO:0008006" key="9">
    <source>
        <dbReference type="Google" id="ProtNLM"/>
    </source>
</evidence>
<evidence type="ECO:0000256" key="1">
    <source>
        <dbReference type="ARBA" id="ARBA00009283"/>
    </source>
</evidence>
<dbReference type="eggNOG" id="KOG1386">
    <property type="taxonomic scope" value="Eukaryota"/>
</dbReference>
<dbReference type="Proteomes" id="UP000002009">
    <property type="component" value="Chromosome 13"/>
</dbReference>
<evidence type="ECO:0000313" key="8">
    <source>
        <dbReference type="Proteomes" id="UP000002009"/>
    </source>
</evidence>
<dbReference type="InParanoid" id="C1EFA0"/>
<organism evidence="7 8">
    <name type="scientific">Micromonas commoda (strain RCC299 / NOUM17 / CCMP2709)</name>
    <name type="common">Picoplanktonic green alga</name>
    <dbReference type="NCBI Taxonomy" id="296587"/>
    <lineage>
        <taxon>Eukaryota</taxon>
        <taxon>Viridiplantae</taxon>
        <taxon>Chlorophyta</taxon>
        <taxon>Mamiellophyceae</taxon>
        <taxon>Mamiellales</taxon>
        <taxon>Mamiellaceae</taxon>
        <taxon>Micromonas</taxon>
    </lineage>
</organism>
<dbReference type="Pfam" id="PF01150">
    <property type="entry name" value="GDA1_CD39"/>
    <property type="match status" value="1"/>
</dbReference>
<feature type="binding site" evidence="4">
    <location>
        <begin position="121"/>
        <end position="125"/>
    </location>
    <ligand>
        <name>ATP</name>
        <dbReference type="ChEBI" id="CHEBI:30616"/>
    </ligand>
</feature>
<keyword evidence="6" id="KW-1133">Transmembrane helix</keyword>
<dbReference type="PANTHER" id="PTHR11782">
    <property type="entry name" value="ADENOSINE/GUANOSINE DIPHOSPHATASE"/>
    <property type="match status" value="1"/>
</dbReference>
<dbReference type="OMA" id="FMLNFTN"/>
<proteinExistence type="inferred from homology"/>
<protein>
    <recommendedName>
        <fullName evidence="9">Apyrase</fullName>
    </recommendedName>
</protein>
<evidence type="ECO:0000256" key="3">
    <source>
        <dbReference type="PIRSR" id="PIRSR600407-1"/>
    </source>
</evidence>
<accession>C1EFA0</accession>
<dbReference type="FunCoup" id="C1EFA0">
    <property type="interactions" value="752"/>
</dbReference>
<evidence type="ECO:0000256" key="2">
    <source>
        <dbReference type="ARBA" id="ARBA00022801"/>
    </source>
</evidence>
<keyword evidence="4" id="KW-0067">ATP-binding</keyword>
<dbReference type="GO" id="GO:0009134">
    <property type="term" value="P:nucleoside diphosphate catabolic process"/>
    <property type="evidence" value="ECO:0007669"/>
    <property type="project" value="TreeGrafter"/>
</dbReference>
<dbReference type="AlphaFoldDB" id="C1EFA0"/>
<dbReference type="GeneID" id="8248726"/>
<reference evidence="7 8" key="1">
    <citation type="journal article" date="2009" name="Science">
        <title>Green evolution and dynamic adaptations revealed by genomes of the marine picoeukaryotes Micromonas.</title>
        <authorList>
            <person name="Worden A.Z."/>
            <person name="Lee J.H."/>
            <person name="Mock T."/>
            <person name="Rouze P."/>
            <person name="Simmons M.P."/>
            <person name="Aerts A.L."/>
            <person name="Allen A.E."/>
            <person name="Cuvelier M.L."/>
            <person name="Derelle E."/>
            <person name="Everett M.V."/>
            <person name="Foulon E."/>
            <person name="Grimwood J."/>
            <person name="Gundlach H."/>
            <person name="Henrissat B."/>
            <person name="Napoli C."/>
            <person name="McDonald S.M."/>
            <person name="Parker M.S."/>
            <person name="Rombauts S."/>
            <person name="Salamov A."/>
            <person name="Von Dassow P."/>
            <person name="Badger J.H."/>
            <person name="Coutinho P.M."/>
            <person name="Demir E."/>
            <person name="Dubchak I."/>
            <person name="Gentemann C."/>
            <person name="Eikrem W."/>
            <person name="Gready J.E."/>
            <person name="John U."/>
            <person name="Lanier W."/>
            <person name="Lindquist E.A."/>
            <person name="Lucas S."/>
            <person name="Mayer K.F."/>
            <person name="Moreau H."/>
            <person name="Not F."/>
            <person name="Otillar R."/>
            <person name="Panaud O."/>
            <person name="Pangilinan J."/>
            <person name="Paulsen I."/>
            <person name="Piegu B."/>
            <person name="Poliakov A."/>
            <person name="Robbens S."/>
            <person name="Schmutz J."/>
            <person name="Toulza E."/>
            <person name="Wyss T."/>
            <person name="Zelensky A."/>
            <person name="Zhou K."/>
            <person name="Armbrust E.V."/>
            <person name="Bhattacharya D."/>
            <person name="Goodenough U.W."/>
            <person name="Van de Peer Y."/>
            <person name="Grigoriev I.V."/>
        </authorList>
    </citation>
    <scope>NUCLEOTIDE SEQUENCE [LARGE SCALE GENOMIC DNA]</scope>
    <source>
        <strain evidence="8">RCC299 / NOUM17</strain>
    </source>
</reference>
<keyword evidence="4" id="KW-0547">Nucleotide-binding</keyword>
<dbReference type="InterPro" id="IPR000407">
    <property type="entry name" value="GDA1_CD39_NTPase"/>
</dbReference>
<feature type="active site" description="Proton acceptor" evidence="3">
    <location>
        <position position="90"/>
    </location>
</feature>
<evidence type="ECO:0000256" key="4">
    <source>
        <dbReference type="PIRSR" id="PIRSR600407-2"/>
    </source>
</evidence>
<comment type="similarity">
    <text evidence="1 5">Belongs to the GDA1/CD39 NTPase family.</text>
</comment>
<keyword evidence="2 5" id="KW-0378">Hydrolase</keyword>
<dbReference type="RefSeq" id="XP_002505556.1">
    <property type="nucleotide sequence ID" value="XM_002505510.1"/>
</dbReference>
<name>C1EFA0_MICCC</name>
<evidence type="ECO:0000256" key="5">
    <source>
        <dbReference type="RuleBase" id="RU003833"/>
    </source>
</evidence>
<keyword evidence="8" id="KW-1185">Reference proteome</keyword>
<keyword evidence="6" id="KW-0812">Transmembrane</keyword>
<dbReference type="STRING" id="296587.C1EFA0"/>
<dbReference type="GO" id="GO:0017110">
    <property type="term" value="F:nucleoside diphosphate phosphatase activity"/>
    <property type="evidence" value="ECO:0007669"/>
    <property type="project" value="TreeGrafter"/>
</dbReference>
<gene>
    <name evidence="7" type="ORF">MICPUN_87507</name>
</gene>
<evidence type="ECO:0000256" key="6">
    <source>
        <dbReference type="SAM" id="Phobius"/>
    </source>
</evidence>
<keyword evidence="6" id="KW-0472">Membrane</keyword>